<organism evidence="3 4">
    <name type="scientific">Pseudocohnilembus persalinus</name>
    <name type="common">Ciliate</name>
    <dbReference type="NCBI Taxonomy" id="266149"/>
    <lineage>
        <taxon>Eukaryota</taxon>
        <taxon>Sar</taxon>
        <taxon>Alveolata</taxon>
        <taxon>Ciliophora</taxon>
        <taxon>Intramacronucleata</taxon>
        <taxon>Oligohymenophorea</taxon>
        <taxon>Scuticociliatia</taxon>
        <taxon>Philasterida</taxon>
        <taxon>Pseudocohnilembidae</taxon>
        <taxon>Pseudocohnilembus</taxon>
    </lineage>
</organism>
<dbReference type="InParanoid" id="A0A0V0QWZ9"/>
<name>A0A0V0QWZ9_PSEPJ</name>
<dbReference type="EMBL" id="LDAU01000091">
    <property type="protein sequence ID" value="KRX06892.1"/>
    <property type="molecule type" value="Genomic_DNA"/>
</dbReference>
<protein>
    <recommendedName>
        <fullName evidence="2">TerD domain-containing protein</fullName>
    </recommendedName>
</protein>
<evidence type="ECO:0000313" key="3">
    <source>
        <dbReference type="EMBL" id="KRX06892.1"/>
    </source>
</evidence>
<dbReference type="CDD" id="cd06974">
    <property type="entry name" value="TerD_like"/>
    <property type="match status" value="4"/>
</dbReference>
<comment type="caution">
    <text evidence="3">The sequence shown here is derived from an EMBL/GenBank/DDBJ whole genome shotgun (WGS) entry which is preliminary data.</text>
</comment>
<dbReference type="Gene3D" id="2.60.60.30">
    <property type="entry name" value="sav2460 like domains"/>
    <property type="match status" value="6"/>
</dbReference>
<dbReference type="PANTHER" id="PTHR32097">
    <property type="entry name" value="CAMP-BINDING PROTEIN 1-RELATED"/>
    <property type="match status" value="1"/>
</dbReference>
<feature type="compositionally biased region" description="Acidic residues" evidence="1">
    <location>
        <begin position="398"/>
        <end position="412"/>
    </location>
</feature>
<feature type="domain" description="TerD" evidence="2">
    <location>
        <begin position="1576"/>
        <end position="1713"/>
    </location>
</feature>
<feature type="domain" description="TerD" evidence="2">
    <location>
        <begin position="221"/>
        <end position="361"/>
    </location>
</feature>
<keyword evidence="4" id="KW-1185">Reference proteome</keyword>
<evidence type="ECO:0000256" key="1">
    <source>
        <dbReference type="SAM" id="MobiDB-lite"/>
    </source>
</evidence>
<gene>
    <name evidence="3" type="ORF">PPERSA_11537</name>
</gene>
<reference evidence="3 4" key="1">
    <citation type="journal article" date="2015" name="Sci. Rep.">
        <title>Genome of the facultative scuticociliatosis pathogen Pseudocohnilembus persalinus provides insight into its virulence through horizontal gene transfer.</title>
        <authorList>
            <person name="Xiong J."/>
            <person name="Wang G."/>
            <person name="Cheng J."/>
            <person name="Tian M."/>
            <person name="Pan X."/>
            <person name="Warren A."/>
            <person name="Jiang C."/>
            <person name="Yuan D."/>
            <person name="Miao W."/>
        </authorList>
    </citation>
    <scope>NUCLEOTIDE SEQUENCE [LARGE SCALE GENOMIC DNA]</scope>
    <source>
        <strain evidence="3">36N120E</strain>
    </source>
</reference>
<feature type="domain" description="TerD" evidence="2">
    <location>
        <begin position="1956"/>
        <end position="2092"/>
    </location>
</feature>
<feature type="domain" description="TerD" evidence="2">
    <location>
        <begin position="621"/>
        <end position="759"/>
    </location>
</feature>
<evidence type="ECO:0000259" key="2">
    <source>
        <dbReference type="Pfam" id="PF02342"/>
    </source>
</evidence>
<feature type="domain" description="TerD" evidence="2">
    <location>
        <begin position="1006"/>
        <end position="1156"/>
    </location>
</feature>
<dbReference type="OrthoDB" id="443958at2759"/>
<proteinExistence type="predicted"/>
<dbReference type="PANTHER" id="PTHR32097:SF17">
    <property type="entry name" value="CAMP-BINDING PROTEIN 1-RELATED"/>
    <property type="match status" value="1"/>
</dbReference>
<sequence length="2136" mass="245744">MKKLIKMNNQDKEKMSDYFYFYKKKHQNVFKSSDLLTLGFIFNDNKNEYEAKCTSLNDLREIHTSCTLKFKHSENKEMIHLGGKQNGIYNQEILIDFSKIPLYCSILAVTINCPNGVQNIKKGLMHISDNQQISEQIVIKGIIGNVQSYLVCYFRRQEDQTWKVVPASKGQEQNNDNKVILDNLNLSGYDFGPIKESLNWSEKSGKSYQISNNEVVAIPSKAYEKITLGLGWDTQLDLDSAILMLDKNGKLVDNVYFQNLESKDKSVIHQGDQQEGGDDGDDEKIDIYLNKISPDIHSLWIFLCIYQQGKQFDDVDGAYGRFLVGETEFCKYNMSQFRDPEANGCIMCNIFRVKKKWILRGRGYFTKKTYTSEDVIPIIQEVMDNNFENVKIYTQDQAVEEEKSEDDNENELQENNINSKDLNFDNRQSIKIQFKWSVISKLTALNSHAILLNEEGDKLDAVNMRQMTTENNSLTHSGKMKDKDYDQEITINFSQVPQEVFTIAVLVTGLRPINEITKDAKLQIIFQGSVVNYSSFTNNATGKTYLAMFLTRQDISNTFKCYQCQTAFKDSNIRKILKDNMRLSGKKAKVNMEALNWNIESGKVYKLDQDMTIPIPKLIADDLVIGFGWDCSFDLDSSVILMDINGFIIDNVWWNNTETNGIKHLGDNRTGERDGDDEQIQINLNKINENAKQIWLFISIYNEGVNFIDVNGEYFRIMVHGKEFARMDLGEIDGQDINGCILAQFYQGDKGQWFIKGKGYYTQQTPTSIEVEPIIKSISQGDLKQVKLFNNCIGDGKKPKKLIKYKFDEKIKLKITLDLSKQKMEQFENPKFQLLVRYMGQFGQQISTDHLIDIKKVEYPNFVQQVQNQTQANEKNLTQNQKVAVININFEQIPTEAYMLGFVLASEGLNYTAVGGAYQIFIEDEEVFYQELHLPLDKLEYNSILLFFMNLDIQQHWQLTKICMSDAQFIDNQDKLIQTHIIKTGLDNQSINISRNWNPDQGISFNMRKGDHLIIPSSGYGGMQLGMGWMTDLDLDCFVVMYDKDYEVYDCVYYDNLKSKDTAILHLGDSKQGDTGEDSEVLSVILKNVDEKVQSILLYVHIFSSVQKQYARIVIGGEEFCRYELVQANDGLSDGVIVGEIYRLNPSVWGFQASGLYTEEIHSKEDICSMLNWYKQHDFSKTRVFNPKHDILLPRIQKSDIHKQSVSNIINRWKQEEDEVLTIGFNWILFLKINLKIEVYALDKDAQIIKKIDKESDELQGVKHTGQIKSGPYKVEIDINFSKIDEQVQSLAIMVWSPQILNDYFKSGQMVFKYQGKICNTIEMTNPTQQGMLTTFLSRDDFNTGYWTKCGTVKGFPKEITDQICIDKYKELMIPKRIEHKIKKFHIQSIINIGCCWNYAQDIKIDANVYLINDLGIIHDQLEKEEDQEFDKDQQTYDNLFKINFQKIPDYINVLTLIINSNKPVKGNLQSGFVHVIKDGKVQFAIGLEGIQENGVLILFLTKVGRQWEIMKDLKDFKNKEPQQLMDEYFHLTEFEGVDSEKIQQAFNWKQNNPISLPIISEQVLPIPEIALEGDLSIGLGWDSKIDIDASLLMLDKVGNVYDNIFHQNRQSRDKSIYHHGDNSGTGSNTDDETIDVILNKVDDSVVSLWVFISIFSENKTFDNVKGAYVRILIKGAEFSRYQVTEANDGEQNGCLVCLISRKSGFWTIRGKGYYTKNTPTSEAVIPIMAKVFRGDHSMVTKFQDQQSLKKITTKEITSQQYNQPLNIGFSIKGSKQINGQAYLLNDIGQIIDYVELYKTNSKCQGMQHLGENNDDKREYNQIITIDFNKINPMARYICITVDNKFDNLSKLLDIGSKVDLVFGNQVYKSYKLKDENDKAIQVVYLKRGIKDQMWNVVTYTRKFFTAPTSRKAIEDSIFIPGVNPKGIDYALNWVPNESKSIKLNSDQIVLIPEIGQQSLVLATGWETNIKLDVDASVLILDKDGNLLDNVFYNNLKSKDWAVIHKGDQINKEQGNLDLEQIEIKIDKLNPQVDSIWLFLSIYSKGKLFDEIKTSFVRLMIKNQEFCRYEDQHVKDEVSNGQLLCQIYQYKTTNGYRWCMRSRGFLTQNTSNSLDVIPIMKKISQGDLTNIILPED</sequence>
<evidence type="ECO:0000313" key="4">
    <source>
        <dbReference type="Proteomes" id="UP000054937"/>
    </source>
</evidence>
<feature type="region of interest" description="Disordered" evidence="1">
    <location>
        <begin position="398"/>
        <end position="419"/>
    </location>
</feature>
<dbReference type="InterPro" id="IPR003325">
    <property type="entry name" value="TerD"/>
</dbReference>
<dbReference type="InterPro" id="IPR051324">
    <property type="entry name" value="Stress/Tellurium_Resist"/>
</dbReference>
<accession>A0A0V0QWZ9</accession>
<dbReference type="Pfam" id="PF02342">
    <property type="entry name" value="TerD"/>
    <property type="match status" value="5"/>
</dbReference>
<dbReference type="Proteomes" id="UP000054937">
    <property type="component" value="Unassembled WGS sequence"/>
</dbReference>